<organism evidence="1 2">
    <name type="scientific">Albugo candida</name>
    <dbReference type="NCBI Taxonomy" id="65357"/>
    <lineage>
        <taxon>Eukaryota</taxon>
        <taxon>Sar</taxon>
        <taxon>Stramenopiles</taxon>
        <taxon>Oomycota</taxon>
        <taxon>Peronosporomycetes</taxon>
        <taxon>Albuginales</taxon>
        <taxon>Albuginaceae</taxon>
        <taxon>Albugo</taxon>
    </lineage>
</organism>
<protein>
    <submittedName>
        <fullName evidence="1">Uncharacterized protein</fullName>
    </submittedName>
</protein>
<comment type="caution">
    <text evidence="1">The sequence shown here is derived from an EMBL/GenBank/DDBJ whole genome shotgun (WGS) entry which is preliminary data.</text>
</comment>
<evidence type="ECO:0000313" key="2">
    <source>
        <dbReference type="Proteomes" id="UP000053237"/>
    </source>
</evidence>
<dbReference type="AlphaFoldDB" id="A0A024FTC8"/>
<dbReference type="InParanoid" id="A0A024FTC8"/>
<evidence type="ECO:0000313" key="1">
    <source>
        <dbReference type="EMBL" id="CCI10353.1"/>
    </source>
</evidence>
<dbReference type="Proteomes" id="UP000053237">
    <property type="component" value="Unassembled WGS sequence"/>
</dbReference>
<accession>A0A024FTC8</accession>
<name>A0A024FTC8_9STRA</name>
<dbReference type="EMBL" id="CAIX01000224">
    <property type="protein sequence ID" value="CCI10353.1"/>
    <property type="molecule type" value="Genomic_DNA"/>
</dbReference>
<gene>
    <name evidence="1" type="ORF">BN9_095290</name>
</gene>
<keyword evidence="2" id="KW-1185">Reference proteome</keyword>
<proteinExistence type="predicted"/>
<reference evidence="1 2" key="1">
    <citation type="submission" date="2012-05" db="EMBL/GenBank/DDBJ databases">
        <title>Recombination and specialization in a pathogen metapopulation.</title>
        <authorList>
            <person name="Gardiner A."/>
            <person name="Kemen E."/>
            <person name="Schultz-Larsen T."/>
            <person name="MacLean D."/>
            <person name="Van Oosterhout C."/>
            <person name="Jones J.D.G."/>
        </authorList>
    </citation>
    <scope>NUCLEOTIDE SEQUENCE [LARGE SCALE GENOMIC DNA]</scope>
    <source>
        <strain evidence="1 2">Ac Nc2</strain>
    </source>
</reference>
<sequence>MARNRVCHVVFQHKRHLRKYQIHDADPSTKFQLFLLIWYISRHLLVQTDVRTNFYREENSRYSQKSHCLGKNTLKEDAIFYSSPQLDLQRSRWAGISTIILQDIIIRSVMRCY</sequence>